<dbReference type="InterPro" id="IPR005123">
    <property type="entry name" value="Oxoglu/Fe-dep_dioxygenase_dom"/>
</dbReference>
<feature type="domain" description="Fe2OG dioxygenase" evidence="6">
    <location>
        <begin position="169"/>
        <end position="287"/>
    </location>
</feature>
<comment type="caution">
    <text evidence="7">The sequence shown here is derived from an EMBL/GenBank/DDBJ whole genome shotgun (WGS) entry which is preliminary data.</text>
</comment>
<gene>
    <name evidence="7" type="primary">GA2OX2</name>
    <name evidence="7" type="ORF">KSP40_PGU020030</name>
</gene>
<dbReference type="InterPro" id="IPR044861">
    <property type="entry name" value="IPNS-like_FE2OG_OXY"/>
</dbReference>
<evidence type="ECO:0000256" key="5">
    <source>
        <dbReference type="RuleBase" id="RU003682"/>
    </source>
</evidence>
<evidence type="ECO:0000256" key="4">
    <source>
        <dbReference type="ARBA" id="ARBA00023004"/>
    </source>
</evidence>
<comment type="cofactor">
    <cofactor evidence="1">
        <name>L-ascorbate</name>
        <dbReference type="ChEBI" id="CHEBI:38290"/>
    </cofactor>
</comment>
<dbReference type="PANTHER" id="PTHR47990">
    <property type="entry name" value="2-OXOGLUTARATE (2OG) AND FE(II)-DEPENDENT OXYGENASE SUPERFAMILY PROTEIN-RELATED"/>
    <property type="match status" value="1"/>
</dbReference>
<dbReference type="InterPro" id="IPR050231">
    <property type="entry name" value="Iron_ascorbate_oxido_reductase"/>
</dbReference>
<dbReference type="Gene3D" id="2.60.120.330">
    <property type="entry name" value="B-lactam Antibiotic, Isopenicillin N Synthase, Chain"/>
    <property type="match status" value="1"/>
</dbReference>
<keyword evidence="2 5" id="KW-0479">Metal-binding</keyword>
<evidence type="ECO:0000313" key="7">
    <source>
        <dbReference type="EMBL" id="KAK8968537.1"/>
    </source>
</evidence>
<proteinExistence type="inferred from homology"/>
<organism evidence="7 8">
    <name type="scientific">Platanthera guangdongensis</name>
    <dbReference type="NCBI Taxonomy" id="2320717"/>
    <lineage>
        <taxon>Eukaryota</taxon>
        <taxon>Viridiplantae</taxon>
        <taxon>Streptophyta</taxon>
        <taxon>Embryophyta</taxon>
        <taxon>Tracheophyta</taxon>
        <taxon>Spermatophyta</taxon>
        <taxon>Magnoliopsida</taxon>
        <taxon>Liliopsida</taxon>
        <taxon>Asparagales</taxon>
        <taxon>Orchidaceae</taxon>
        <taxon>Orchidoideae</taxon>
        <taxon>Orchideae</taxon>
        <taxon>Orchidinae</taxon>
        <taxon>Platanthera</taxon>
    </lineage>
</organism>
<dbReference type="Pfam" id="PF03171">
    <property type="entry name" value="2OG-FeII_Oxy"/>
    <property type="match status" value="1"/>
</dbReference>
<evidence type="ECO:0000256" key="2">
    <source>
        <dbReference type="ARBA" id="ARBA00022723"/>
    </source>
</evidence>
<reference evidence="7 8" key="1">
    <citation type="journal article" date="2022" name="Nat. Plants">
        <title>Genomes of leafy and leafless Platanthera orchids illuminate the evolution of mycoheterotrophy.</title>
        <authorList>
            <person name="Li M.H."/>
            <person name="Liu K.W."/>
            <person name="Li Z."/>
            <person name="Lu H.C."/>
            <person name="Ye Q.L."/>
            <person name="Zhang D."/>
            <person name="Wang J.Y."/>
            <person name="Li Y.F."/>
            <person name="Zhong Z.M."/>
            <person name="Liu X."/>
            <person name="Yu X."/>
            <person name="Liu D.K."/>
            <person name="Tu X.D."/>
            <person name="Liu B."/>
            <person name="Hao Y."/>
            <person name="Liao X.Y."/>
            <person name="Jiang Y.T."/>
            <person name="Sun W.H."/>
            <person name="Chen J."/>
            <person name="Chen Y.Q."/>
            <person name="Ai Y."/>
            <person name="Zhai J.W."/>
            <person name="Wu S.S."/>
            <person name="Zhou Z."/>
            <person name="Hsiao Y.Y."/>
            <person name="Wu W.L."/>
            <person name="Chen Y.Y."/>
            <person name="Lin Y.F."/>
            <person name="Hsu J.L."/>
            <person name="Li C.Y."/>
            <person name="Wang Z.W."/>
            <person name="Zhao X."/>
            <person name="Zhong W.Y."/>
            <person name="Ma X.K."/>
            <person name="Ma L."/>
            <person name="Huang J."/>
            <person name="Chen G.Z."/>
            <person name="Huang M.Z."/>
            <person name="Huang L."/>
            <person name="Peng D.H."/>
            <person name="Luo Y.B."/>
            <person name="Zou S.Q."/>
            <person name="Chen S.P."/>
            <person name="Lan S."/>
            <person name="Tsai W.C."/>
            <person name="Van de Peer Y."/>
            <person name="Liu Z.J."/>
        </authorList>
    </citation>
    <scope>NUCLEOTIDE SEQUENCE [LARGE SCALE GENOMIC DNA]</scope>
    <source>
        <strain evidence="7">Lor288</strain>
    </source>
</reference>
<evidence type="ECO:0000259" key="6">
    <source>
        <dbReference type="PROSITE" id="PS51471"/>
    </source>
</evidence>
<dbReference type="InterPro" id="IPR026992">
    <property type="entry name" value="DIOX_N"/>
</dbReference>
<protein>
    <submittedName>
        <fullName evidence="7">Gibberellin 2-beta-dioxygenase 2</fullName>
    </submittedName>
</protein>
<accession>A0ABR2MWF6</accession>
<comment type="similarity">
    <text evidence="5">Belongs to the iron/ascorbate-dependent oxidoreductase family.</text>
</comment>
<dbReference type="PROSITE" id="PS51471">
    <property type="entry name" value="FE2OG_OXY"/>
    <property type="match status" value="1"/>
</dbReference>
<sequence length="346" mass="39025">MVAISLSPENNDRTVFSDLPAIDLSWKRDKVGRLMVKACEEFGFFKLINHGVPKEVIDRVESESLEFFARPAAEKQRAGPPNPLGFGSKKIGFNGDTGDLEYLLLHANRPAIYQKVRNIGGRDPNIFSNLLGDYVDYTKDLACDLLEIMGEGLGLEDRNSFSKLVRDGQSDSLVRLNHYPSYESSVDQRLTAVMKSKEDKGTRIGFGEHSDPQLLTVLRSNDVEGLQIQSPLDGNVWIPVKSDPSAFFVNVGDALQAMTNGRFVSVRHRAIVTAQRSRLSMIFFATPSLQTRISPLSEMVTIENPLRYRPYTWAEYKKMMYSLRLASNRLELFQSDCKKESMALMR</sequence>
<dbReference type="Pfam" id="PF14226">
    <property type="entry name" value="DIOX_N"/>
    <property type="match status" value="1"/>
</dbReference>
<evidence type="ECO:0000256" key="3">
    <source>
        <dbReference type="ARBA" id="ARBA00023002"/>
    </source>
</evidence>
<evidence type="ECO:0000256" key="1">
    <source>
        <dbReference type="ARBA" id="ARBA00001961"/>
    </source>
</evidence>
<dbReference type="Proteomes" id="UP001412067">
    <property type="component" value="Unassembled WGS sequence"/>
</dbReference>
<name>A0ABR2MWF6_9ASPA</name>
<keyword evidence="4 5" id="KW-0408">Iron</keyword>
<keyword evidence="8" id="KW-1185">Reference proteome</keyword>
<dbReference type="InterPro" id="IPR027443">
    <property type="entry name" value="IPNS-like_sf"/>
</dbReference>
<dbReference type="EMBL" id="JBBWWR010000004">
    <property type="protein sequence ID" value="KAK8968537.1"/>
    <property type="molecule type" value="Genomic_DNA"/>
</dbReference>
<keyword evidence="3 5" id="KW-0560">Oxidoreductase</keyword>
<dbReference type="SUPFAM" id="SSF51197">
    <property type="entry name" value="Clavaminate synthase-like"/>
    <property type="match status" value="1"/>
</dbReference>
<evidence type="ECO:0000313" key="8">
    <source>
        <dbReference type="Proteomes" id="UP001412067"/>
    </source>
</evidence>